<keyword evidence="1" id="KW-0812">Transmembrane</keyword>
<evidence type="ECO:0000313" key="3">
    <source>
        <dbReference type="Proteomes" id="UP000726136"/>
    </source>
</evidence>
<gene>
    <name evidence="2" type="ORF">EAY46_20730</name>
</gene>
<dbReference type="Proteomes" id="UP000726136">
    <property type="component" value="Unassembled WGS sequence"/>
</dbReference>
<proteinExistence type="predicted"/>
<keyword evidence="1" id="KW-0472">Membrane</keyword>
<name>A0ABR9ZBG3_VIBAN</name>
<keyword evidence="1" id="KW-1133">Transmembrane helix</keyword>
<dbReference type="EMBL" id="RDPI01000144">
    <property type="protein sequence ID" value="MBF4375444.1"/>
    <property type="molecule type" value="Genomic_DNA"/>
</dbReference>
<protein>
    <recommendedName>
        <fullName evidence="4">DUF2721 domain-containing protein</fullName>
    </recommendedName>
</protein>
<reference evidence="2 3" key="1">
    <citation type="journal article" date="2021" name="PeerJ">
        <title>Analysis of 44 Vibrio anguillarum genomes reveals high genetic diversity.</title>
        <authorList>
            <person name="Hansen M.J."/>
            <person name="Dalsgaard I."/>
        </authorList>
    </citation>
    <scope>NUCLEOTIDE SEQUENCE [LARGE SCALE GENOMIC DNA]</scope>
    <source>
        <strain evidence="2 3">040915-1/1B</strain>
    </source>
</reference>
<keyword evidence="3" id="KW-1185">Reference proteome</keyword>
<accession>A0ABR9ZBG3</accession>
<feature type="transmembrane region" description="Helical" evidence="1">
    <location>
        <begin position="90"/>
        <end position="109"/>
    </location>
</feature>
<sequence>MSETVITLYKLADFSSLIEVAVGLNLVFSLWEELRHMAVSRFNRISDELSTELKAQLGEKFENSRCASGFEAKRKRYALRLNRFSTFAKWSGLFCTAVMVLNLVFIGFNPDYQVTYYPLCWLLFFAVVFTPLCLITGNLYVSYSASRLDDFRKSQSSAIEDVKQLFESA</sequence>
<organism evidence="2 3">
    <name type="scientific">Vibrio anguillarum</name>
    <name type="common">Listonella anguillarum</name>
    <dbReference type="NCBI Taxonomy" id="55601"/>
    <lineage>
        <taxon>Bacteria</taxon>
        <taxon>Pseudomonadati</taxon>
        <taxon>Pseudomonadota</taxon>
        <taxon>Gammaproteobacteria</taxon>
        <taxon>Vibrionales</taxon>
        <taxon>Vibrionaceae</taxon>
        <taxon>Vibrio</taxon>
    </lineage>
</organism>
<dbReference type="RefSeq" id="WP_194664286.1">
    <property type="nucleotide sequence ID" value="NZ_RDPI01000144.1"/>
</dbReference>
<comment type="caution">
    <text evidence="2">The sequence shown here is derived from an EMBL/GenBank/DDBJ whole genome shotgun (WGS) entry which is preliminary data.</text>
</comment>
<evidence type="ECO:0000256" key="1">
    <source>
        <dbReference type="SAM" id="Phobius"/>
    </source>
</evidence>
<feature type="transmembrane region" description="Helical" evidence="1">
    <location>
        <begin position="121"/>
        <end position="143"/>
    </location>
</feature>
<evidence type="ECO:0000313" key="2">
    <source>
        <dbReference type="EMBL" id="MBF4375444.1"/>
    </source>
</evidence>
<evidence type="ECO:0008006" key="4">
    <source>
        <dbReference type="Google" id="ProtNLM"/>
    </source>
</evidence>